<name>A0A1Y2M173_EPING</name>
<dbReference type="InParanoid" id="A0A1Y2M173"/>
<dbReference type="AlphaFoldDB" id="A0A1Y2M173"/>
<dbReference type="EMBL" id="KZ107843">
    <property type="protein sequence ID" value="OSS49890.1"/>
    <property type="molecule type" value="Genomic_DNA"/>
</dbReference>
<reference evidence="1 2" key="1">
    <citation type="journal article" date="2017" name="Genome Announc.">
        <title>Genome sequence of the saprophytic ascomycete Epicoccum nigrum ICMP 19927 strain isolated from New Zealand.</title>
        <authorList>
            <person name="Fokin M."/>
            <person name="Fleetwood D."/>
            <person name="Weir B.S."/>
            <person name="Villas-Boas S.G."/>
        </authorList>
    </citation>
    <scope>NUCLEOTIDE SEQUENCE [LARGE SCALE GENOMIC DNA]</scope>
    <source>
        <strain evidence="1 2">ICMP 19927</strain>
    </source>
</reference>
<dbReference type="Proteomes" id="UP000193240">
    <property type="component" value="Unassembled WGS sequence"/>
</dbReference>
<proteinExistence type="predicted"/>
<sequence>MTVIREFVGARVRREILVSRDLSKSKRISVQASELLDRVKLVASLSSWGEIAQLTNLVDATSVPTFTLQQAVESMQNITKKADDIKKEENEQFILNFFSSVLFIIPIAGEAASAADLIAVSNLLCLIGVTGEAGMLLHDVIADPQNCYISIFAYLAGSGVGGREFSLAAASRRSIRAADMERLGSVKHKLDKIESLRARTC</sequence>
<evidence type="ECO:0000313" key="1">
    <source>
        <dbReference type="EMBL" id="OSS49890.1"/>
    </source>
</evidence>
<accession>A0A1Y2M173</accession>
<gene>
    <name evidence="1" type="ORF">B5807_06301</name>
</gene>
<protein>
    <submittedName>
        <fullName evidence="1">Uncharacterized protein</fullName>
    </submittedName>
</protein>
<keyword evidence="2" id="KW-1185">Reference proteome</keyword>
<evidence type="ECO:0000313" key="2">
    <source>
        <dbReference type="Proteomes" id="UP000193240"/>
    </source>
</evidence>
<organism evidence="1 2">
    <name type="scientific">Epicoccum nigrum</name>
    <name type="common">Soil fungus</name>
    <name type="synonym">Epicoccum purpurascens</name>
    <dbReference type="NCBI Taxonomy" id="105696"/>
    <lineage>
        <taxon>Eukaryota</taxon>
        <taxon>Fungi</taxon>
        <taxon>Dikarya</taxon>
        <taxon>Ascomycota</taxon>
        <taxon>Pezizomycotina</taxon>
        <taxon>Dothideomycetes</taxon>
        <taxon>Pleosporomycetidae</taxon>
        <taxon>Pleosporales</taxon>
        <taxon>Pleosporineae</taxon>
        <taxon>Didymellaceae</taxon>
        <taxon>Epicoccum</taxon>
    </lineage>
</organism>